<dbReference type="Proteomes" id="UP000625574">
    <property type="component" value="Unassembled WGS sequence"/>
</dbReference>
<keyword evidence="4" id="KW-1185">Reference proteome</keyword>
<keyword evidence="2" id="KW-0732">Signal</keyword>
<sequence length="212" mass="21823">MIGNRRTGIAVALLTTALLTAGCGTTDTGVKDAPPPTASTAAPASLETRSDHESRGSEDAATTGASQPEVPTGGVVDSDAATGVSVALPVPPDLEAKRWGGDDYDPELAAKMPEDPLYPGERTEVLGQTAVICAAGGFYGIHYIAAPDAESCGAAETAMAEAFANENAMGNVHFAEPRTVDVGDGRVARCVEKGNILFDCRDMQGAPVAWFW</sequence>
<feature type="chain" id="PRO_5045912420" description="Secreted protein" evidence="2">
    <location>
        <begin position="22"/>
        <end position="212"/>
    </location>
</feature>
<dbReference type="RefSeq" id="WP_198736005.1">
    <property type="nucleotide sequence ID" value="NZ_JAEIOT010000007.1"/>
</dbReference>
<feature type="compositionally biased region" description="Basic and acidic residues" evidence="1">
    <location>
        <begin position="48"/>
        <end position="58"/>
    </location>
</feature>
<name>A0ABS0VUY1_9CORY</name>
<gene>
    <name evidence="3" type="ORF">JDV76_06245</name>
</gene>
<feature type="signal peptide" evidence="2">
    <location>
        <begin position="1"/>
        <end position="21"/>
    </location>
</feature>
<dbReference type="PROSITE" id="PS51257">
    <property type="entry name" value="PROKAR_LIPOPROTEIN"/>
    <property type="match status" value="1"/>
</dbReference>
<evidence type="ECO:0000256" key="1">
    <source>
        <dbReference type="SAM" id="MobiDB-lite"/>
    </source>
</evidence>
<evidence type="ECO:0000256" key="2">
    <source>
        <dbReference type="SAM" id="SignalP"/>
    </source>
</evidence>
<feature type="region of interest" description="Disordered" evidence="1">
    <location>
        <begin position="26"/>
        <end position="77"/>
    </location>
</feature>
<reference evidence="3 4" key="1">
    <citation type="submission" date="2020-12" db="EMBL/GenBank/DDBJ databases">
        <title>Genome public.</title>
        <authorList>
            <person name="Sun Q."/>
        </authorList>
    </citation>
    <scope>NUCLEOTIDE SEQUENCE [LARGE SCALE GENOMIC DNA]</scope>
    <source>
        <strain evidence="3 4">CCM 8864</strain>
    </source>
</reference>
<comment type="caution">
    <text evidence="3">The sequence shown here is derived from an EMBL/GenBank/DDBJ whole genome shotgun (WGS) entry which is preliminary data.</text>
</comment>
<evidence type="ECO:0000313" key="3">
    <source>
        <dbReference type="EMBL" id="MBI9000568.1"/>
    </source>
</evidence>
<organism evidence="3 4">
    <name type="scientific">Corynebacterium marambiense</name>
    <dbReference type="NCBI Taxonomy" id="2765364"/>
    <lineage>
        <taxon>Bacteria</taxon>
        <taxon>Bacillati</taxon>
        <taxon>Actinomycetota</taxon>
        <taxon>Actinomycetes</taxon>
        <taxon>Mycobacteriales</taxon>
        <taxon>Corynebacteriaceae</taxon>
        <taxon>Corynebacterium</taxon>
    </lineage>
</organism>
<proteinExistence type="predicted"/>
<accession>A0ABS0VUY1</accession>
<evidence type="ECO:0000313" key="4">
    <source>
        <dbReference type="Proteomes" id="UP000625574"/>
    </source>
</evidence>
<dbReference type="EMBL" id="JAEIOT010000007">
    <property type="protein sequence ID" value="MBI9000568.1"/>
    <property type="molecule type" value="Genomic_DNA"/>
</dbReference>
<protein>
    <recommendedName>
        <fullName evidence="5">Secreted protein</fullName>
    </recommendedName>
</protein>
<evidence type="ECO:0008006" key="5">
    <source>
        <dbReference type="Google" id="ProtNLM"/>
    </source>
</evidence>